<dbReference type="Proteomes" id="UP000192223">
    <property type="component" value="Unplaced"/>
</dbReference>
<dbReference type="FunFam" id="2.130.10.10:FF:000509">
    <property type="entry name" value="U3 small nucleolar RNA-interacting protein"/>
    <property type="match status" value="1"/>
</dbReference>
<accession>A0A1W4X574</accession>
<proteinExistence type="predicted"/>
<evidence type="ECO:0000256" key="4">
    <source>
        <dbReference type="ARBA" id="ARBA00023242"/>
    </source>
</evidence>
<dbReference type="PROSITE" id="PS50294">
    <property type="entry name" value="WD_REPEATS_REGION"/>
    <property type="match status" value="1"/>
</dbReference>
<keyword evidence="4" id="KW-0539">Nucleus</keyword>
<dbReference type="GO" id="GO:0034511">
    <property type="term" value="F:U3 snoRNA binding"/>
    <property type="evidence" value="ECO:0007669"/>
    <property type="project" value="InterPro"/>
</dbReference>
<evidence type="ECO:0000256" key="3">
    <source>
        <dbReference type="ARBA" id="ARBA00022737"/>
    </source>
</evidence>
<evidence type="ECO:0000256" key="1">
    <source>
        <dbReference type="ARBA" id="ARBA00004123"/>
    </source>
</evidence>
<dbReference type="Pfam" id="PF00400">
    <property type="entry name" value="WD40"/>
    <property type="match status" value="6"/>
</dbReference>
<organism evidence="7 8">
    <name type="scientific">Agrilus planipennis</name>
    <name type="common">Emerald ash borer</name>
    <name type="synonym">Agrilus marcopoli</name>
    <dbReference type="NCBI Taxonomy" id="224129"/>
    <lineage>
        <taxon>Eukaryota</taxon>
        <taxon>Metazoa</taxon>
        <taxon>Ecdysozoa</taxon>
        <taxon>Arthropoda</taxon>
        <taxon>Hexapoda</taxon>
        <taxon>Insecta</taxon>
        <taxon>Pterygota</taxon>
        <taxon>Neoptera</taxon>
        <taxon>Endopterygota</taxon>
        <taxon>Coleoptera</taxon>
        <taxon>Polyphaga</taxon>
        <taxon>Elateriformia</taxon>
        <taxon>Buprestoidea</taxon>
        <taxon>Buprestidae</taxon>
        <taxon>Agrilinae</taxon>
        <taxon>Agrilus</taxon>
    </lineage>
</organism>
<evidence type="ECO:0000256" key="2">
    <source>
        <dbReference type="ARBA" id="ARBA00022574"/>
    </source>
</evidence>
<dbReference type="PROSITE" id="PS50082">
    <property type="entry name" value="WD_REPEATS_2"/>
    <property type="match status" value="4"/>
</dbReference>
<evidence type="ECO:0000256" key="5">
    <source>
        <dbReference type="PROSITE-ProRule" id="PRU00221"/>
    </source>
</evidence>
<dbReference type="InterPro" id="IPR039241">
    <property type="entry name" value="Rrp9-like"/>
</dbReference>
<feature type="repeat" description="WD" evidence="5">
    <location>
        <begin position="182"/>
        <end position="223"/>
    </location>
</feature>
<dbReference type="OrthoDB" id="189968at2759"/>
<protein>
    <submittedName>
        <fullName evidence="8">U3 small nucleolar RNA-interacting protein 2</fullName>
    </submittedName>
</protein>
<keyword evidence="2 5" id="KW-0853">WD repeat</keyword>
<dbReference type="PANTHER" id="PTHR19865">
    <property type="entry name" value="U3 SMALL NUCLEOLAR RNA INTERACTING PROTEIN 2"/>
    <property type="match status" value="1"/>
</dbReference>
<evidence type="ECO:0000313" key="8">
    <source>
        <dbReference type="RefSeq" id="XP_018331219.1"/>
    </source>
</evidence>
<dbReference type="CTD" id="3346176"/>
<dbReference type="InterPro" id="IPR036322">
    <property type="entry name" value="WD40_repeat_dom_sf"/>
</dbReference>
<dbReference type="FunCoup" id="A0A1W4X574">
    <property type="interactions" value="1578"/>
</dbReference>
<dbReference type="Gene3D" id="2.130.10.10">
    <property type="entry name" value="YVTN repeat-like/Quinoprotein amine dehydrogenase"/>
    <property type="match status" value="1"/>
</dbReference>
<dbReference type="CDD" id="cd00200">
    <property type="entry name" value="WD40"/>
    <property type="match status" value="1"/>
</dbReference>
<dbReference type="InParanoid" id="A0A1W4X574"/>
<dbReference type="PRINTS" id="PR00320">
    <property type="entry name" value="GPROTEINBRPT"/>
</dbReference>
<dbReference type="InterPro" id="IPR015943">
    <property type="entry name" value="WD40/YVTN_repeat-like_dom_sf"/>
</dbReference>
<dbReference type="PANTHER" id="PTHR19865:SF0">
    <property type="entry name" value="U3 SMALL NUCLEOLAR RNA-INTERACTING PROTEIN 2"/>
    <property type="match status" value="1"/>
</dbReference>
<name>A0A1W4X574_AGRPL</name>
<dbReference type="InterPro" id="IPR001680">
    <property type="entry name" value="WD40_rpt"/>
</dbReference>
<feature type="repeat" description="WD" evidence="5">
    <location>
        <begin position="266"/>
        <end position="307"/>
    </location>
</feature>
<dbReference type="SUPFAM" id="SSF50978">
    <property type="entry name" value="WD40 repeat-like"/>
    <property type="match status" value="1"/>
</dbReference>
<dbReference type="AlphaFoldDB" id="A0A1W4X574"/>
<dbReference type="InterPro" id="IPR020472">
    <property type="entry name" value="WD40_PAC1"/>
</dbReference>
<evidence type="ECO:0000313" key="7">
    <source>
        <dbReference type="Proteomes" id="UP000192223"/>
    </source>
</evidence>
<reference evidence="8" key="1">
    <citation type="submission" date="2025-08" db="UniProtKB">
        <authorList>
            <consortium name="RefSeq"/>
        </authorList>
    </citation>
    <scope>IDENTIFICATION</scope>
    <source>
        <tissue evidence="8">Entire body</tissue>
    </source>
</reference>
<sequence>MSFFTKAKSKKEFTRQNRKRKATEVVQEKNDEITSSEDEANGITEDSSLTSEEELETAQEKKLRLAKVYLQEIEREERRRLENDNEEIGDDLIQKRLKEDYLKQTGKLRLTIADKYTSVDNSNIKILKCKQHRKPITCLCITSDNNFIFSGSKDGIVVKWSLNDFKKIGHFSFSAKNSIPNSPDYPKPITSVAISSDSKFLAVGDESNNIHVWDPQSLKYLNVLRGHRKSVTGLSFKKESHTLYSCSADKSVKVWSLDDMAYVETLYGHHDKITAIDSLYRDRAITAGGSDCSLRIWKIAEESQLIYNGHSGNLDCVKLINEENFLSGADDGQLCVWSSMKKKPLCTIKDAHGIDENNEQPNWICSVTALLNTDLVASGSYDGFIRFWKLDNNFRSIQPLFSVTANGFVNSMEFTSDGKFLVACASTEHKFGRWNVIKSSKISLVIVPLNKIS</sequence>
<dbReference type="STRING" id="224129.A0A1W4X574"/>
<evidence type="ECO:0000256" key="6">
    <source>
        <dbReference type="SAM" id="MobiDB-lite"/>
    </source>
</evidence>
<dbReference type="GO" id="GO:0032040">
    <property type="term" value="C:small-subunit processome"/>
    <property type="evidence" value="ECO:0007669"/>
    <property type="project" value="TreeGrafter"/>
</dbReference>
<dbReference type="RefSeq" id="XP_018331219.1">
    <property type="nucleotide sequence ID" value="XM_018475717.1"/>
</dbReference>
<dbReference type="SMART" id="SM00320">
    <property type="entry name" value="WD40"/>
    <property type="match status" value="7"/>
</dbReference>
<feature type="region of interest" description="Disordered" evidence="6">
    <location>
        <begin position="1"/>
        <end position="55"/>
    </location>
</feature>
<dbReference type="KEGG" id="apln:108741090"/>
<keyword evidence="3" id="KW-0677">Repeat</keyword>
<dbReference type="GeneID" id="108741090"/>
<feature type="compositionally biased region" description="Basic and acidic residues" evidence="6">
    <location>
        <begin position="22"/>
        <end position="32"/>
    </location>
</feature>
<keyword evidence="7" id="KW-1185">Reference proteome</keyword>
<comment type="subcellular location">
    <subcellularLocation>
        <location evidence="1">Nucleus</location>
    </subcellularLocation>
</comment>
<feature type="repeat" description="WD" evidence="5">
    <location>
        <begin position="129"/>
        <end position="170"/>
    </location>
</feature>
<feature type="repeat" description="WD" evidence="5">
    <location>
        <begin position="224"/>
        <end position="265"/>
    </location>
</feature>
<gene>
    <name evidence="8" type="primary">LOC108741090</name>
</gene>